<dbReference type="PANTHER" id="PTHR11748">
    <property type="entry name" value="D-LACTATE DEHYDROGENASE"/>
    <property type="match status" value="1"/>
</dbReference>
<gene>
    <name evidence="6" type="ORF">CHM34_10975</name>
</gene>
<dbReference type="Pfam" id="PF02913">
    <property type="entry name" value="FAD-oxidase_C"/>
    <property type="match status" value="1"/>
</dbReference>
<dbReference type="InterPro" id="IPR036318">
    <property type="entry name" value="FAD-bd_PCMH-like_sf"/>
</dbReference>
<evidence type="ECO:0000256" key="2">
    <source>
        <dbReference type="ARBA" id="ARBA00022630"/>
    </source>
</evidence>
<dbReference type="GO" id="GO:0016491">
    <property type="term" value="F:oxidoreductase activity"/>
    <property type="evidence" value="ECO:0007669"/>
    <property type="project" value="UniProtKB-KW"/>
</dbReference>
<evidence type="ECO:0000256" key="1">
    <source>
        <dbReference type="ARBA" id="ARBA00001974"/>
    </source>
</evidence>
<name>A0A235B566_9BACL</name>
<evidence type="ECO:0000313" key="6">
    <source>
        <dbReference type="EMBL" id="OYD07423.1"/>
    </source>
</evidence>
<dbReference type="PROSITE" id="PS51387">
    <property type="entry name" value="FAD_PCMH"/>
    <property type="match status" value="1"/>
</dbReference>
<proteinExistence type="predicted"/>
<dbReference type="InterPro" id="IPR006094">
    <property type="entry name" value="Oxid_FAD_bind_N"/>
</dbReference>
<protein>
    <recommendedName>
        <fullName evidence="5">FAD-binding PCMH-type domain-containing protein</fullName>
    </recommendedName>
</protein>
<dbReference type="InterPro" id="IPR004113">
    <property type="entry name" value="FAD-bd_oxidored_4_C"/>
</dbReference>
<dbReference type="Gene3D" id="3.30.465.10">
    <property type="match status" value="1"/>
</dbReference>
<dbReference type="Pfam" id="PF01565">
    <property type="entry name" value="FAD_binding_4"/>
    <property type="match status" value="1"/>
</dbReference>
<dbReference type="PANTHER" id="PTHR11748:SF103">
    <property type="entry name" value="GLYCOLATE OXIDASE SUBUNIT GLCE"/>
    <property type="match status" value="1"/>
</dbReference>
<dbReference type="InterPro" id="IPR016164">
    <property type="entry name" value="FAD-linked_Oxase-like_C"/>
</dbReference>
<reference evidence="6 7" key="1">
    <citation type="submission" date="2017-07" db="EMBL/GenBank/DDBJ databases">
        <title>The genome sequence of Paludifilum halophilum highlights mechanisms for microbial adaptation to high salt environemnts.</title>
        <authorList>
            <person name="Belbahri L."/>
        </authorList>
    </citation>
    <scope>NUCLEOTIDE SEQUENCE [LARGE SCALE GENOMIC DNA]</scope>
    <source>
        <strain evidence="6 7">DSM 102817</strain>
    </source>
</reference>
<evidence type="ECO:0000313" key="7">
    <source>
        <dbReference type="Proteomes" id="UP000215459"/>
    </source>
</evidence>
<dbReference type="Proteomes" id="UP000215459">
    <property type="component" value="Unassembled WGS sequence"/>
</dbReference>
<organism evidence="6 7">
    <name type="scientific">Paludifilum halophilum</name>
    <dbReference type="NCBI Taxonomy" id="1642702"/>
    <lineage>
        <taxon>Bacteria</taxon>
        <taxon>Bacillati</taxon>
        <taxon>Bacillota</taxon>
        <taxon>Bacilli</taxon>
        <taxon>Bacillales</taxon>
        <taxon>Thermoactinomycetaceae</taxon>
        <taxon>Paludifilum</taxon>
    </lineage>
</organism>
<evidence type="ECO:0000256" key="3">
    <source>
        <dbReference type="ARBA" id="ARBA00022827"/>
    </source>
</evidence>
<evidence type="ECO:0000259" key="5">
    <source>
        <dbReference type="PROSITE" id="PS51387"/>
    </source>
</evidence>
<feature type="domain" description="FAD-binding PCMH-type" evidence="5">
    <location>
        <begin position="20"/>
        <end position="199"/>
    </location>
</feature>
<comment type="caution">
    <text evidence="6">The sequence shown here is derived from an EMBL/GenBank/DDBJ whole genome shotgun (WGS) entry which is preliminary data.</text>
</comment>
<dbReference type="GO" id="GO:0071949">
    <property type="term" value="F:FAD binding"/>
    <property type="evidence" value="ECO:0007669"/>
    <property type="project" value="InterPro"/>
</dbReference>
<evidence type="ECO:0000256" key="4">
    <source>
        <dbReference type="ARBA" id="ARBA00023002"/>
    </source>
</evidence>
<dbReference type="InterPro" id="IPR016169">
    <property type="entry name" value="FAD-bd_PCMH_sub2"/>
</dbReference>
<keyword evidence="3" id="KW-0274">FAD</keyword>
<comment type="cofactor">
    <cofactor evidence="1">
        <name>FAD</name>
        <dbReference type="ChEBI" id="CHEBI:57692"/>
    </cofactor>
</comment>
<dbReference type="InterPro" id="IPR016166">
    <property type="entry name" value="FAD-bd_PCMH"/>
</dbReference>
<dbReference type="SUPFAM" id="SSF56176">
    <property type="entry name" value="FAD-binding/transporter-associated domain-like"/>
    <property type="match status" value="1"/>
</dbReference>
<dbReference type="AlphaFoldDB" id="A0A235B566"/>
<dbReference type="EMBL" id="NOWF01000006">
    <property type="protein sequence ID" value="OYD07423.1"/>
    <property type="molecule type" value="Genomic_DNA"/>
</dbReference>
<keyword evidence="4" id="KW-0560">Oxidoreductase</keyword>
<accession>A0A235B566</accession>
<sequence length="437" mass="46777">MLSGVDGTVPSLKKALNALDLPKEGDKVLAREEQDVSKVMDWASRTGTAVVPEGKGAYAAYGNPVRRPAATLSLEPMQEGIDHSAGDLVVTVPAGWTLAELQVRLRQAGQMLPLDPPHPSVTTVGGAVALGLTGPKRLKYGAVRDTVIGLRGVLPGGEVIRSGGQVVKNVAGYDLNKLWVGSMGTLGVMTRCTFKLRPLPSTETALLVEVPDWSVMSGFCRQLLDAPLEPAALEVLNCSSFNRLSGGDRPAGPGVMIGFEDEEQAVRVQEDRVTELVEAAGVAVRERWRGNGASKAWEELGGLSPHALDEKPEEKRMAIRFMVRPGQTVDLLREVDRLCREKEVPVMIYGGAGTGIGRAIFEGKAMSLESVLRLTREMRDCAESRSGYAVIEHASGPVREAVSAWGRLPAGFVLMQGIKSKLDPECLLNPGRFVGGI</sequence>
<keyword evidence="7" id="KW-1185">Reference proteome</keyword>
<keyword evidence="2" id="KW-0285">Flavoprotein</keyword>
<dbReference type="SUPFAM" id="SSF55103">
    <property type="entry name" value="FAD-linked oxidases, C-terminal domain"/>
    <property type="match status" value="1"/>
</dbReference>